<dbReference type="PROSITE" id="PS00745">
    <property type="entry name" value="RF_PROK_I"/>
    <property type="match status" value="1"/>
</dbReference>
<dbReference type="Gene3D" id="3.30.70.1660">
    <property type="match status" value="1"/>
</dbReference>
<sequence length="280" mass="31542">MTHGSLIETAELLEDENPSIRALASEEYETLLKTYNNILGETFPLLLVPSSKTNNLSALFEIKPGVGGSEASLFLADLLRMYIRFAHIRGWSSKLLAKEEREGGGMKNAILEIIGEGVYDLLRWESGVHRVQRVPATESGGRVHTSTVQVVVLPTSNGSDFHNDSDKLYDEKDVKIEVMRARGAGGQHVNKTESAVRLTHIPTGIAVSMQDERSQHTNKARAFQVLKARLLDRKLQADITERRETRRNLVKSADRSEKIRTYHFVQVKNPTFLFIFNWLT</sequence>
<dbReference type="EMBL" id="SGPK01000302">
    <property type="protein sequence ID" value="THH04915.1"/>
    <property type="molecule type" value="Genomic_DNA"/>
</dbReference>
<reference evidence="5 6" key="1">
    <citation type="submission" date="2019-02" db="EMBL/GenBank/DDBJ databases">
        <title>Genome sequencing of the rare red list fungi Phellinidium pouzarii.</title>
        <authorList>
            <person name="Buettner E."/>
            <person name="Kellner H."/>
        </authorList>
    </citation>
    <scope>NUCLEOTIDE SEQUENCE [LARGE SCALE GENOMIC DNA]</scope>
    <source>
        <strain evidence="5 6">DSM 108285</strain>
    </source>
</reference>
<organism evidence="5 6">
    <name type="scientific">Phellinidium pouzarii</name>
    <dbReference type="NCBI Taxonomy" id="167371"/>
    <lineage>
        <taxon>Eukaryota</taxon>
        <taxon>Fungi</taxon>
        <taxon>Dikarya</taxon>
        <taxon>Basidiomycota</taxon>
        <taxon>Agaricomycotina</taxon>
        <taxon>Agaricomycetes</taxon>
        <taxon>Hymenochaetales</taxon>
        <taxon>Hymenochaetaceae</taxon>
        <taxon>Phellinidium</taxon>
    </lineage>
</organism>
<keyword evidence="6" id="KW-1185">Reference proteome</keyword>
<accession>A0A4S4L139</accession>
<dbReference type="SMART" id="SM00937">
    <property type="entry name" value="PCRF"/>
    <property type="match status" value="1"/>
</dbReference>
<dbReference type="InterPro" id="IPR005139">
    <property type="entry name" value="PCRF"/>
</dbReference>
<dbReference type="GO" id="GO:0005739">
    <property type="term" value="C:mitochondrion"/>
    <property type="evidence" value="ECO:0007669"/>
    <property type="project" value="GOC"/>
</dbReference>
<evidence type="ECO:0000256" key="1">
    <source>
        <dbReference type="ARBA" id="ARBA00010835"/>
    </source>
</evidence>
<comment type="similarity">
    <text evidence="1">Belongs to the prokaryotic/mitochondrial release factor family.</text>
</comment>
<dbReference type="Pfam" id="PF03462">
    <property type="entry name" value="PCRF"/>
    <property type="match status" value="1"/>
</dbReference>
<proteinExistence type="inferred from homology"/>
<dbReference type="InterPro" id="IPR000352">
    <property type="entry name" value="Pep_chain_release_fac_I"/>
</dbReference>
<evidence type="ECO:0000313" key="6">
    <source>
        <dbReference type="Proteomes" id="UP000308199"/>
    </source>
</evidence>
<dbReference type="Pfam" id="PF00472">
    <property type="entry name" value="RF-1"/>
    <property type="match status" value="1"/>
</dbReference>
<evidence type="ECO:0000256" key="2">
    <source>
        <dbReference type="ARBA" id="ARBA00022481"/>
    </source>
</evidence>
<dbReference type="Gene3D" id="3.30.160.20">
    <property type="match status" value="1"/>
</dbReference>
<protein>
    <recommendedName>
        <fullName evidence="4">Prokaryotic-type class I peptide chain release factors domain-containing protein</fullName>
    </recommendedName>
</protein>
<gene>
    <name evidence="5" type="ORF">EW145_g5181</name>
</gene>
<dbReference type="OrthoDB" id="2019491at2759"/>
<dbReference type="FunFam" id="3.30.160.20:FF:000070">
    <property type="entry name" value="Related to MRF1-peptide chain release factor, mitochondrial"/>
    <property type="match status" value="1"/>
</dbReference>
<keyword evidence="3" id="KW-0648">Protein biosynthesis</keyword>
<dbReference type="SUPFAM" id="SSF75620">
    <property type="entry name" value="Release factor"/>
    <property type="match status" value="1"/>
</dbReference>
<name>A0A4S4L139_9AGAM</name>
<dbReference type="InterPro" id="IPR050057">
    <property type="entry name" value="Prokaryotic/Mito_RF"/>
</dbReference>
<dbReference type="InterPro" id="IPR045853">
    <property type="entry name" value="Pep_chain_release_fac_I_sf"/>
</dbReference>
<evidence type="ECO:0000313" key="5">
    <source>
        <dbReference type="EMBL" id="THH04915.1"/>
    </source>
</evidence>
<dbReference type="AlphaFoldDB" id="A0A4S4L139"/>
<dbReference type="GO" id="GO:0003747">
    <property type="term" value="F:translation release factor activity"/>
    <property type="evidence" value="ECO:0007669"/>
    <property type="project" value="InterPro"/>
</dbReference>
<evidence type="ECO:0000256" key="3">
    <source>
        <dbReference type="ARBA" id="ARBA00022917"/>
    </source>
</evidence>
<dbReference type="PANTHER" id="PTHR43804:SF7">
    <property type="entry name" value="LD18447P"/>
    <property type="match status" value="1"/>
</dbReference>
<feature type="domain" description="Prokaryotic-type class I peptide chain release factors" evidence="4">
    <location>
        <begin position="180"/>
        <end position="196"/>
    </location>
</feature>
<dbReference type="Proteomes" id="UP000308199">
    <property type="component" value="Unassembled WGS sequence"/>
</dbReference>
<keyword evidence="2" id="KW-0488">Methylation</keyword>
<dbReference type="GO" id="GO:0032543">
    <property type="term" value="P:mitochondrial translation"/>
    <property type="evidence" value="ECO:0007669"/>
    <property type="project" value="UniProtKB-ARBA"/>
</dbReference>
<comment type="caution">
    <text evidence="5">The sequence shown here is derived from an EMBL/GenBank/DDBJ whole genome shotgun (WGS) entry which is preliminary data.</text>
</comment>
<dbReference type="PANTHER" id="PTHR43804">
    <property type="entry name" value="LD18447P"/>
    <property type="match status" value="1"/>
</dbReference>
<evidence type="ECO:0000259" key="4">
    <source>
        <dbReference type="PROSITE" id="PS00745"/>
    </source>
</evidence>